<reference evidence="2 3" key="1">
    <citation type="journal article" date="2021" name="Plant Biotechnol. J.">
        <title>Multi-omics assisted identification of the key and species-specific regulatory components of drought-tolerant mechanisms in Gossypium stocksii.</title>
        <authorList>
            <person name="Yu D."/>
            <person name="Ke L."/>
            <person name="Zhang D."/>
            <person name="Wu Y."/>
            <person name="Sun Y."/>
            <person name="Mei J."/>
            <person name="Sun J."/>
            <person name="Sun Y."/>
        </authorList>
    </citation>
    <scope>NUCLEOTIDE SEQUENCE [LARGE SCALE GENOMIC DNA]</scope>
    <source>
        <strain evidence="3">cv. E1</strain>
        <tissue evidence="2">Leaf</tissue>
    </source>
</reference>
<protein>
    <recommendedName>
        <fullName evidence="4">Zinc knuckle CX2CX4HX4C domain-containing protein</fullName>
    </recommendedName>
</protein>
<proteinExistence type="predicted"/>
<dbReference type="InterPro" id="IPR040256">
    <property type="entry name" value="At4g02000-like"/>
</dbReference>
<dbReference type="AlphaFoldDB" id="A0A9D3ZHM2"/>
<feature type="compositionally biased region" description="Basic and acidic residues" evidence="1">
    <location>
        <begin position="102"/>
        <end position="112"/>
    </location>
</feature>
<feature type="compositionally biased region" description="Low complexity" evidence="1">
    <location>
        <begin position="85"/>
        <end position="98"/>
    </location>
</feature>
<accession>A0A9D3ZHM2</accession>
<feature type="region of interest" description="Disordered" evidence="1">
    <location>
        <begin position="81"/>
        <end position="112"/>
    </location>
</feature>
<dbReference type="EMBL" id="JAIQCV010000012">
    <property type="protein sequence ID" value="KAH1038635.1"/>
    <property type="molecule type" value="Genomic_DNA"/>
</dbReference>
<comment type="caution">
    <text evidence="2">The sequence shown here is derived from an EMBL/GenBank/DDBJ whole genome shotgun (WGS) entry which is preliminary data.</text>
</comment>
<keyword evidence="3" id="KW-1185">Reference proteome</keyword>
<dbReference type="PANTHER" id="PTHR31286">
    <property type="entry name" value="GLYCINE-RICH CELL WALL STRUCTURAL PROTEIN 1.8-LIKE"/>
    <property type="match status" value="1"/>
</dbReference>
<dbReference type="OrthoDB" id="995555at2759"/>
<evidence type="ECO:0000313" key="3">
    <source>
        <dbReference type="Proteomes" id="UP000828251"/>
    </source>
</evidence>
<dbReference type="PANTHER" id="PTHR31286:SF173">
    <property type="entry name" value="DUF4283 DOMAIN-CONTAINING PROTEIN"/>
    <property type="match status" value="1"/>
</dbReference>
<evidence type="ECO:0008006" key="4">
    <source>
        <dbReference type="Google" id="ProtNLM"/>
    </source>
</evidence>
<name>A0A9D3ZHM2_9ROSI</name>
<evidence type="ECO:0000313" key="2">
    <source>
        <dbReference type="EMBL" id="KAH1038635.1"/>
    </source>
</evidence>
<organism evidence="2 3">
    <name type="scientific">Gossypium stocksii</name>
    <dbReference type="NCBI Taxonomy" id="47602"/>
    <lineage>
        <taxon>Eukaryota</taxon>
        <taxon>Viridiplantae</taxon>
        <taxon>Streptophyta</taxon>
        <taxon>Embryophyta</taxon>
        <taxon>Tracheophyta</taxon>
        <taxon>Spermatophyta</taxon>
        <taxon>Magnoliopsida</taxon>
        <taxon>eudicotyledons</taxon>
        <taxon>Gunneridae</taxon>
        <taxon>Pentapetalae</taxon>
        <taxon>rosids</taxon>
        <taxon>malvids</taxon>
        <taxon>Malvales</taxon>
        <taxon>Malvaceae</taxon>
        <taxon>Malvoideae</taxon>
        <taxon>Gossypium</taxon>
    </lineage>
</organism>
<dbReference type="Proteomes" id="UP000828251">
    <property type="component" value="Unassembled WGS sequence"/>
</dbReference>
<evidence type="ECO:0000256" key="1">
    <source>
        <dbReference type="SAM" id="MobiDB-lite"/>
    </source>
</evidence>
<sequence>MGMVILTLKTDNQTRGRFALLVIYINMEKPLISRVFFDGAVQNVEYEALLTVCFTNGKYGHVKETCPTVVTDLNLVVPQDNPSIGVDSSNGGKSNGDSMVSKSREKDLKYGL</sequence>
<gene>
    <name evidence="2" type="ORF">J1N35_040378</name>
</gene>